<reference evidence="2" key="1">
    <citation type="submission" date="2016-04" db="EMBL/GenBank/DDBJ databases">
        <authorList>
            <person name="Evans L.H."/>
            <person name="Alamgir A."/>
            <person name="Owens N."/>
            <person name="Weber N.D."/>
            <person name="Virtaneva K."/>
            <person name="Barbian K."/>
            <person name="Babar A."/>
            <person name="Rosenke K."/>
        </authorList>
    </citation>
    <scope>NUCLEOTIDE SEQUENCE</scope>
    <source>
        <strain evidence="2">86</strain>
    </source>
</reference>
<protein>
    <recommendedName>
        <fullName evidence="1">DUF4062 domain-containing protein</fullName>
    </recommendedName>
</protein>
<organism evidence="2">
    <name type="scientific">uncultured Eubacteriales bacterium</name>
    <dbReference type="NCBI Taxonomy" id="172733"/>
    <lineage>
        <taxon>Bacteria</taxon>
        <taxon>Bacillati</taxon>
        <taxon>Bacillota</taxon>
        <taxon>Clostridia</taxon>
        <taxon>Eubacteriales</taxon>
        <taxon>environmental samples</taxon>
    </lineage>
</organism>
<name>A0A212JHS8_9FIRM</name>
<dbReference type="InterPro" id="IPR025139">
    <property type="entry name" value="DUF4062"/>
</dbReference>
<evidence type="ECO:0000259" key="1">
    <source>
        <dbReference type="Pfam" id="PF13271"/>
    </source>
</evidence>
<gene>
    <name evidence="2" type="ORF">KL86CLO1_11119</name>
</gene>
<sequence>MEKRYQVFVSSTYEDLQEERKAVMQALLELDCIPAGMELFPASSEEQWSLIKRVVDDSDYYLLILAGRYGSCNESGMGYTEMEYQYALETGKPIISFLHRTPGKISADRTEDTPEGKEKLAAFRKLTQKKLVKYWTNKDSLALAVTASIAKLPKQFPAVGWVKADQAVDNGIYKQLLDAQGEIQALRESLSRIGNQVPDIPKDLARGEDFVTLDFWYNDEDKHYSKKTSVSWNYIFQTVSPYLSEGCTADEMKRHMEAALEWDEYLFLGINLTTASIQKIRIQLIALGLIRAGGERGVWILTEYGEREMARLLAEHRILKDSTEEAVLV</sequence>
<dbReference type="EMBL" id="FLUN01000001">
    <property type="protein sequence ID" value="SBV99009.1"/>
    <property type="molecule type" value="Genomic_DNA"/>
</dbReference>
<feature type="domain" description="DUF4062" evidence="1">
    <location>
        <begin position="6"/>
        <end position="87"/>
    </location>
</feature>
<dbReference type="AlphaFoldDB" id="A0A212JHS8"/>
<evidence type="ECO:0000313" key="2">
    <source>
        <dbReference type="EMBL" id="SBV99009.1"/>
    </source>
</evidence>
<proteinExistence type="predicted"/>
<accession>A0A212JHS8</accession>
<dbReference type="Pfam" id="PF13271">
    <property type="entry name" value="DUF4062"/>
    <property type="match status" value="1"/>
</dbReference>